<accession>A0ABQ3Q7C4</accession>
<reference evidence="2" key="1">
    <citation type="submission" date="2024-05" db="EMBL/GenBank/DDBJ databases">
        <title>Whole genome shotgun sequence of Streptomyces daghestanicus NBRC 12762.</title>
        <authorList>
            <person name="Komaki H."/>
            <person name="Tamura T."/>
        </authorList>
    </citation>
    <scope>NUCLEOTIDE SEQUENCE</scope>
    <source>
        <strain evidence="2">NBRC 12762</strain>
    </source>
</reference>
<comment type="caution">
    <text evidence="2">The sequence shown here is derived from an EMBL/GenBank/DDBJ whole genome shotgun (WGS) entry which is preliminary data.</text>
</comment>
<dbReference type="Proteomes" id="UP001052655">
    <property type="component" value="Unassembled WGS sequence"/>
</dbReference>
<feature type="region of interest" description="Disordered" evidence="1">
    <location>
        <begin position="196"/>
        <end position="264"/>
    </location>
</feature>
<dbReference type="EMBL" id="BNDX01000013">
    <property type="protein sequence ID" value="GHI33178.1"/>
    <property type="molecule type" value="Genomic_DNA"/>
</dbReference>
<proteinExistence type="predicted"/>
<evidence type="ECO:0000313" key="2">
    <source>
        <dbReference type="EMBL" id="GHI33178.1"/>
    </source>
</evidence>
<gene>
    <name evidence="2" type="ORF">Sdagh_49080</name>
</gene>
<evidence type="ECO:0000256" key="1">
    <source>
        <dbReference type="SAM" id="MobiDB-lite"/>
    </source>
</evidence>
<feature type="compositionally biased region" description="Acidic residues" evidence="1">
    <location>
        <begin position="225"/>
        <end position="236"/>
    </location>
</feature>
<sequence length="335" mass="36101">MFSNGDSTTDSPASAVAARTEAILEGRQAAADPIASLKELADSLPSLDEVQAVAEDDTSELTDTERQQKDKTESVIRTAVAAGNTAIWIIAQGLERAAKGKWWRRSHPTYAAYVNDLTGRSASYIRRLRSGAPLALETAAQTGRVPNPGQIEETRKAQRQHGTEAAILLFQVVSEVTEELGDKTTAETLEAVRKELPSALPEVPEQARATIERVTRRTLGHGGGDDEPAMFEEDSNDGVRIRTPDGEASASGPQESSTAGNEGDDIEDAEIVPEHMVALKDALKTLNTVNRAITKDVFTQAAADPDDAEEYERVRQVIIKRATAIRNKALHAPKG</sequence>
<keyword evidence="3" id="KW-1185">Reference proteome</keyword>
<protein>
    <submittedName>
        <fullName evidence="2">Uncharacterized protein</fullName>
    </submittedName>
</protein>
<organism evidence="2 3">
    <name type="scientific">Streptomyces daghestanicus</name>
    <dbReference type="NCBI Taxonomy" id="66885"/>
    <lineage>
        <taxon>Bacteria</taxon>
        <taxon>Bacillati</taxon>
        <taxon>Actinomycetota</taxon>
        <taxon>Actinomycetes</taxon>
        <taxon>Kitasatosporales</taxon>
        <taxon>Streptomycetaceae</taxon>
        <taxon>Streptomyces</taxon>
    </lineage>
</organism>
<feature type="compositionally biased region" description="Polar residues" evidence="1">
    <location>
        <begin position="251"/>
        <end position="260"/>
    </location>
</feature>
<evidence type="ECO:0000313" key="3">
    <source>
        <dbReference type="Proteomes" id="UP001052655"/>
    </source>
</evidence>
<name>A0ABQ3Q7C4_9ACTN</name>